<dbReference type="CDD" id="cd00038">
    <property type="entry name" value="CAP_ED"/>
    <property type="match status" value="1"/>
</dbReference>
<dbReference type="InterPro" id="IPR050397">
    <property type="entry name" value="Env_Response_Regulators"/>
</dbReference>
<dbReference type="Pfam" id="PF00027">
    <property type="entry name" value="cNMP_binding"/>
    <property type="match status" value="1"/>
</dbReference>
<feature type="domain" description="HTH crp-type" evidence="5">
    <location>
        <begin position="162"/>
        <end position="230"/>
    </location>
</feature>
<dbReference type="SUPFAM" id="SSF46785">
    <property type="entry name" value="Winged helix' DNA-binding domain"/>
    <property type="match status" value="1"/>
</dbReference>
<dbReference type="Proteomes" id="UP000298381">
    <property type="component" value="Unassembled WGS sequence"/>
</dbReference>
<proteinExistence type="predicted"/>
<evidence type="ECO:0000256" key="3">
    <source>
        <dbReference type="ARBA" id="ARBA00023163"/>
    </source>
</evidence>
<dbReference type="AlphaFoldDB" id="A0A4Z0D835"/>
<dbReference type="GO" id="GO:0003700">
    <property type="term" value="F:DNA-binding transcription factor activity"/>
    <property type="evidence" value="ECO:0007669"/>
    <property type="project" value="TreeGrafter"/>
</dbReference>
<dbReference type="PROSITE" id="PS51063">
    <property type="entry name" value="HTH_CRP_2"/>
    <property type="match status" value="1"/>
</dbReference>
<accession>A0A4Z0D835</accession>
<keyword evidence="7" id="KW-1185">Reference proteome</keyword>
<comment type="caution">
    <text evidence="6">The sequence shown here is derived from an EMBL/GenBank/DDBJ whole genome shotgun (WGS) entry which is preliminary data.</text>
</comment>
<dbReference type="SUPFAM" id="SSF51206">
    <property type="entry name" value="cAMP-binding domain-like"/>
    <property type="match status" value="1"/>
</dbReference>
<keyword evidence="1" id="KW-0805">Transcription regulation</keyword>
<dbReference type="PROSITE" id="PS50042">
    <property type="entry name" value="CNMP_BINDING_3"/>
    <property type="match status" value="1"/>
</dbReference>
<keyword evidence="3" id="KW-0804">Transcription</keyword>
<dbReference type="Gene3D" id="2.60.120.10">
    <property type="entry name" value="Jelly Rolls"/>
    <property type="match status" value="1"/>
</dbReference>
<dbReference type="Pfam" id="PF13545">
    <property type="entry name" value="HTH_Crp_2"/>
    <property type="match status" value="1"/>
</dbReference>
<dbReference type="InterPro" id="IPR000595">
    <property type="entry name" value="cNMP-bd_dom"/>
</dbReference>
<evidence type="ECO:0000259" key="5">
    <source>
        <dbReference type="PROSITE" id="PS51063"/>
    </source>
</evidence>
<protein>
    <submittedName>
        <fullName evidence="6">Crp/Fnr family transcriptional regulator</fullName>
    </submittedName>
</protein>
<name>A0A4Z0D835_9FIRM</name>
<gene>
    <name evidence="6" type="ORF">E4100_02830</name>
</gene>
<reference evidence="6 7" key="1">
    <citation type="submission" date="2019-03" db="EMBL/GenBank/DDBJ databases">
        <title>Draft genome sequence data and analysis of a Fermenting Bacterium, Soehngenia longevitae strain 1933PT, isolated from petroleum reservoir in Azerbaijan.</title>
        <authorList>
            <person name="Grouzdev D.S."/>
            <person name="Bidzhieva S.K."/>
            <person name="Sokolova D.S."/>
            <person name="Tourova T.P."/>
            <person name="Poltaraus A.B."/>
            <person name="Nazina T.N."/>
        </authorList>
    </citation>
    <scope>NUCLEOTIDE SEQUENCE [LARGE SCALE GENOMIC DNA]</scope>
    <source>
        <strain evidence="6 7">1933P</strain>
    </source>
</reference>
<dbReference type="InterPro" id="IPR018490">
    <property type="entry name" value="cNMP-bd_dom_sf"/>
</dbReference>
<dbReference type="PANTHER" id="PTHR24567">
    <property type="entry name" value="CRP FAMILY TRANSCRIPTIONAL REGULATORY PROTEIN"/>
    <property type="match status" value="1"/>
</dbReference>
<organism evidence="6 7">
    <name type="scientific">Soehngenia longivitae</name>
    <dbReference type="NCBI Taxonomy" id="2562294"/>
    <lineage>
        <taxon>Bacteria</taxon>
        <taxon>Bacillati</taxon>
        <taxon>Bacillota</taxon>
        <taxon>Tissierellia</taxon>
        <taxon>Tissierellales</taxon>
        <taxon>Tissierellaceae</taxon>
        <taxon>Soehngenia</taxon>
    </lineage>
</organism>
<dbReference type="SMART" id="SM00419">
    <property type="entry name" value="HTH_CRP"/>
    <property type="match status" value="1"/>
</dbReference>
<dbReference type="OrthoDB" id="3176638at2"/>
<evidence type="ECO:0000313" key="6">
    <source>
        <dbReference type="EMBL" id="TFZ41047.1"/>
    </source>
</evidence>
<keyword evidence="2" id="KW-0238">DNA-binding</keyword>
<dbReference type="PANTHER" id="PTHR24567:SF58">
    <property type="entry name" value="CYCLIC AMP-BINDING REGULATORY PROTEIN"/>
    <property type="match status" value="1"/>
</dbReference>
<sequence>MYYRGDDMKMIDVLLNSSLFTDMSYDEVKNAFKYLDENYSGTYYTKKFFADDYIAIEGYTCENLGIILHGEIEVQRELPSGKFFTISSFKEGDCFAESIIFSKKNEYPSSIVSITESEILFISKTGLLKLMIMNEKLFENFARILSDRIHLLSDRVTTLSLDNIRKKIANLLLKEYKTTASLTIVLPYSRDKMAQLLNVTRPSLSRELTNMKDDGLINYYKNKFTILDINALEESLL</sequence>
<evidence type="ECO:0000313" key="7">
    <source>
        <dbReference type="Proteomes" id="UP000298381"/>
    </source>
</evidence>
<dbReference type="GO" id="GO:0003677">
    <property type="term" value="F:DNA binding"/>
    <property type="evidence" value="ECO:0007669"/>
    <property type="project" value="UniProtKB-KW"/>
</dbReference>
<dbReference type="InterPro" id="IPR036390">
    <property type="entry name" value="WH_DNA-bd_sf"/>
</dbReference>
<evidence type="ECO:0000256" key="1">
    <source>
        <dbReference type="ARBA" id="ARBA00023015"/>
    </source>
</evidence>
<evidence type="ECO:0000256" key="2">
    <source>
        <dbReference type="ARBA" id="ARBA00023125"/>
    </source>
</evidence>
<dbReference type="EMBL" id="SRIB01000003">
    <property type="protein sequence ID" value="TFZ41047.1"/>
    <property type="molecule type" value="Genomic_DNA"/>
</dbReference>
<dbReference type="InterPro" id="IPR012318">
    <property type="entry name" value="HTH_CRP"/>
</dbReference>
<dbReference type="InterPro" id="IPR014710">
    <property type="entry name" value="RmlC-like_jellyroll"/>
</dbReference>
<evidence type="ECO:0000259" key="4">
    <source>
        <dbReference type="PROSITE" id="PS50042"/>
    </source>
</evidence>
<feature type="domain" description="Cyclic nucleotide-binding" evidence="4">
    <location>
        <begin position="19"/>
        <end position="131"/>
    </location>
</feature>
<dbReference type="GO" id="GO:0005829">
    <property type="term" value="C:cytosol"/>
    <property type="evidence" value="ECO:0007669"/>
    <property type="project" value="TreeGrafter"/>
</dbReference>